<proteinExistence type="predicted"/>
<name>A0A2V3IXM1_9FLOR</name>
<keyword evidence="2" id="KW-0472">Membrane</keyword>
<accession>A0A2V3IXM1</accession>
<keyword evidence="2" id="KW-0812">Transmembrane</keyword>
<evidence type="ECO:0000313" key="5">
    <source>
        <dbReference type="Proteomes" id="UP000247409"/>
    </source>
</evidence>
<dbReference type="PANTHER" id="PTHR35310:SF1">
    <property type="entry name" value="CELL WALL INTEGRITY_STRESS RESPONSE COMPONENT-LIKE PROTEIN"/>
    <property type="match status" value="1"/>
</dbReference>
<sequence length="482" mass="54957">MRPALLVFLLLSALLGFALANYGRVEKDVGPPEEFSNLDSEKLVDDADIPADDEALENVEKESQELAEKLKEMEQLRSRIKSKNELLKRVQSLRTKLNDTVKLEEEAKEQEEKVEESVTKSMKKNNETYDEKEHIADQRRKIEQRTQKVVEEEKKFEVELARVEEERKRKEADEKELQLEQERLVKEVNALVSQFKDHGMHTWLEQNVKRFPPVIRETILKSSAVLNPVLDGVEGVAEINEQLTNETTEAITQYLPAIKNSPFYTGLIFYIILLCPLVAVIWLVMKVRARLSLMTIEHYLIAINMYFGILSLACAVMTMLGKTDILIVFRHRAQRLAESFMILHGFLFILHLVLHGITAYVSGSRKDFAQYIGISFVGLHFFTNAYKRTILDQDPNIGAPAYIVYATFFLYTLYDRGVHILEAAVKDDKANAAAFRTYAGSSSQNLPVTTASKEKRDTTVYFAGLPVFNGPAQMSLDDAKNI</sequence>
<evidence type="ECO:0000256" key="2">
    <source>
        <dbReference type="SAM" id="Phobius"/>
    </source>
</evidence>
<feature type="transmembrane region" description="Helical" evidence="2">
    <location>
        <begin position="296"/>
        <end position="320"/>
    </location>
</feature>
<keyword evidence="3" id="KW-0732">Signal</keyword>
<comment type="caution">
    <text evidence="4">The sequence shown here is derived from an EMBL/GenBank/DDBJ whole genome shotgun (WGS) entry which is preliminary data.</text>
</comment>
<feature type="transmembrane region" description="Helical" evidence="2">
    <location>
        <begin position="340"/>
        <end position="361"/>
    </location>
</feature>
<keyword evidence="5" id="KW-1185">Reference proteome</keyword>
<dbReference type="AlphaFoldDB" id="A0A2V3IXM1"/>
<keyword evidence="1" id="KW-0175">Coiled coil</keyword>
<feature type="chain" id="PRO_5015870169" evidence="3">
    <location>
        <begin position="21"/>
        <end position="482"/>
    </location>
</feature>
<feature type="signal peptide" evidence="3">
    <location>
        <begin position="1"/>
        <end position="20"/>
    </location>
</feature>
<evidence type="ECO:0000256" key="3">
    <source>
        <dbReference type="SAM" id="SignalP"/>
    </source>
</evidence>
<dbReference type="OrthoDB" id="4236at2759"/>
<gene>
    <name evidence="4" type="ORF">BWQ96_04315</name>
</gene>
<evidence type="ECO:0000313" key="4">
    <source>
        <dbReference type="EMBL" id="PXF45880.1"/>
    </source>
</evidence>
<feature type="coiled-coil region" evidence="1">
    <location>
        <begin position="52"/>
        <end position="194"/>
    </location>
</feature>
<organism evidence="4 5">
    <name type="scientific">Gracilariopsis chorda</name>
    <dbReference type="NCBI Taxonomy" id="448386"/>
    <lineage>
        <taxon>Eukaryota</taxon>
        <taxon>Rhodophyta</taxon>
        <taxon>Florideophyceae</taxon>
        <taxon>Rhodymeniophycidae</taxon>
        <taxon>Gracilariales</taxon>
        <taxon>Gracilariaceae</taxon>
        <taxon>Gracilariopsis</taxon>
    </lineage>
</organism>
<feature type="transmembrane region" description="Helical" evidence="2">
    <location>
        <begin position="263"/>
        <end position="284"/>
    </location>
</feature>
<dbReference type="Proteomes" id="UP000247409">
    <property type="component" value="Unassembled WGS sequence"/>
</dbReference>
<keyword evidence="2" id="KW-1133">Transmembrane helix</keyword>
<dbReference type="EMBL" id="NBIV01000050">
    <property type="protein sequence ID" value="PXF45880.1"/>
    <property type="molecule type" value="Genomic_DNA"/>
</dbReference>
<evidence type="ECO:0000256" key="1">
    <source>
        <dbReference type="SAM" id="Coils"/>
    </source>
</evidence>
<protein>
    <submittedName>
        <fullName evidence="4">Uncharacterized protein</fullName>
    </submittedName>
</protein>
<dbReference type="PANTHER" id="PTHR35310">
    <property type="entry name" value="CELL WALL INTEGRITY/STRESS RESPONSE COMPONENT-LIKE PROTEIN"/>
    <property type="match status" value="1"/>
</dbReference>
<reference evidence="4 5" key="1">
    <citation type="journal article" date="2018" name="Mol. Biol. Evol.">
        <title>Analysis of the draft genome of the red seaweed Gracilariopsis chorda provides insights into genome size evolution in Rhodophyta.</title>
        <authorList>
            <person name="Lee J."/>
            <person name="Yang E.C."/>
            <person name="Graf L."/>
            <person name="Yang J.H."/>
            <person name="Qiu H."/>
            <person name="Zel Zion U."/>
            <person name="Chan C.X."/>
            <person name="Stephens T.G."/>
            <person name="Weber A.P.M."/>
            <person name="Boo G.H."/>
            <person name="Boo S.M."/>
            <person name="Kim K.M."/>
            <person name="Shin Y."/>
            <person name="Jung M."/>
            <person name="Lee S.J."/>
            <person name="Yim H.S."/>
            <person name="Lee J.H."/>
            <person name="Bhattacharya D."/>
            <person name="Yoon H.S."/>
        </authorList>
    </citation>
    <scope>NUCLEOTIDE SEQUENCE [LARGE SCALE GENOMIC DNA]</scope>
    <source>
        <strain evidence="4 5">SKKU-2015</strain>
        <tissue evidence="4">Whole body</tissue>
    </source>
</reference>